<sequence>MWSELLVTRLFLLTETLFDSCHSVGSFAFLSGGLHVFRGFLRSEFSEENLEFWLACEDYGVSRSNLQKTKASSIYSQFINPDAPKEVNLDAETREALLSVMDSPCADTFKEAQQKIYNLMAKDSFPRFLRSHQCIEAIKAF</sequence>
<dbReference type="AlphaFoldDB" id="A0A2U9BR16"/>
<dbReference type="PANTHER" id="PTHR10845">
    <property type="entry name" value="REGULATOR OF G PROTEIN SIGNALING"/>
    <property type="match status" value="1"/>
</dbReference>
<feature type="chain" id="PRO_5015954794" evidence="1">
    <location>
        <begin position="24"/>
        <end position="141"/>
    </location>
</feature>
<evidence type="ECO:0000313" key="4">
    <source>
        <dbReference type="Proteomes" id="UP000246464"/>
    </source>
</evidence>
<protein>
    <submittedName>
        <fullName evidence="3">Putative regulator of G-protein signaling 5-like</fullName>
    </submittedName>
</protein>
<keyword evidence="4" id="KW-1185">Reference proteome</keyword>
<feature type="signal peptide" evidence="1">
    <location>
        <begin position="1"/>
        <end position="23"/>
    </location>
</feature>
<evidence type="ECO:0000259" key="2">
    <source>
        <dbReference type="PROSITE" id="PS50132"/>
    </source>
</evidence>
<reference evidence="3 4" key="1">
    <citation type="submission" date="2017-12" db="EMBL/GenBank/DDBJ databases">
        <title>Integrating genomic resources of turbot (Scophthalmus maximus) in depth evaluation of genetic and physical mapping variation across individuals.</title>
        <authorList>
            <person name="Martinez P."/>
        </authorList>
    </citation>
    <scope>NUCLEOTIDE SEQUENCE [LARGE SCALE GENOMIC DNA]</scope>
</reference>
<dbReference type="PROSITE" id="PS50132">
    <property type="entry name" value="RGS"/>
    <property type="match status" value="1"/>
</dbReference>
<dbReference type="PRINTS" id="PR01301">
    <property type="entry name" value="RGSPROTEIN"/>
</dbReference>
<evidence type="ECO:0000313" key="3">
    <source>
        <dbReference type="EMBL" id="AWP06070.1"/>
    </source>
</evidence>
<dbReference type="Proteomes" id="UP000246464">
    <property type="component" value="Chromosome 8"/>
</dbReference>
<dbReference type="Gene3D" id="1.10.167.10">
    <property type="entry name" value="Regulator of G-protein Signalling 4, domain 2"/>
    <property type="match status" value="1"/>
</dbReference>
<dbReference type="PANTHER" id="PTHR10845:SF274">
    <property type="entry name" value="REGULATOR OF G-PROTEIN SIGNALING 5-LIKE"/>
    <property type="match status" value="1"/>
</dbReference>
<dbReference type="InterPro" id="IPR044926">
    <property type="entry name" value="RGS_subdomain_2"/>
</dbReference>
<keyword evidence="1" id="KW-0732">Signal</keyword>
<dbReference type="SMART" id="SM00315">
    <property type="entry name" value="RGS"/>
    <property type="match status" value="1"/>
</dbReference>
<proteinExistence type="predicted"/>
<dbReference type="Pfam" id="PF00615">
    <property type="entry name" value="RGS"/>
    <property type="match status" value="1"/>
</dbReference>
<dbReference type="EMBL" id="CP026250">
    <property type="protein sequence ID" value="AWP06070.1"/>
    <property type="molecule type" value="Genomic_DNA"/>
</dbReference>
<dbReference type="SUPFAM" id="SSF48097">
    <property type="entry name" value="Regulator of G-protein signaling, RGS"/>
    <property type="match status" value="1"/>
</dbReference>
<dbReference type="InterPro" id="IPR016137">
    <property type="entry name" value="RGS"/>
</dbReference>
<dbReference type="InterPro" id="IPR036305">
    <property type="entry name" value="RGS_sf"/>
</dbReference>
<organism evidence="3 4">
    <name type="scientific">Scophthalmus maximus</name>
    <name type="common">Turbot</name>
    <name type="synonym">Psetta maxima</name>
    <dbReference type="NCBI Taxonomy" id="52904"/>
    <lineage>
        <taxon>Eukaryota</taxon>
        <taxon>Metazoa</taxon>
        <taxon>Chordata</taxon>
        <taxon>Craniata</taxon>
        <taxon>Vertebrata</taxon>
        <taxon>Euteleostomi</taxon>
        <taxon>Actinopterygii</taxon>
        <taxon>Neopterygii</taxon>
        <taxon>Teleostei</taxon>
        <taxon>Neoteleostei</taxon>
        <taxon>Acanthomorphata</taxon>
        <taxon>Carangaria</taxon>
        <taxon>Pleuronectiformes</taxon>
        <taxon>Pleuronectoidei</taxon>
        <taxon>Scophthalmidae</taxon>
        <taxon>Scophthalmus</taxon>
    </lineage>
</organism>
<accession>A0A2U9BR16</accession>
<gene>
    <name evidence="3" type="ORF">SMAX5B_007295</name>
</gene>
<name>A0A2U9BR16_SCOMX</name>
<evidence type="ECO:0000256" key="1">
    <source>
        <dbReference type="SAM" id="SignalP"/>
    </source>
</evidence>
<feature type="domain" description="RGS" evidence="2">
    <location>
        <begin position="33"/>
        <end position="131"/>
    </location>
</feature>
<dbReference type="FunFam" id="1.10.167.10:FF:000001">
    <property type="entry name" value="Putative regulator of g-protein signaling 12"/>
    <property type="match status" value="1"/>
</dbReference>